<dbReference type="PANTHER" id="PTHR48100:SF15">
    <property type="entry name" value="SEDOHEPTULOSE 1,7-BISPHOSPHATASE"/>
    <property type="match status" value="1"/>
</dbReference>
<dbReference type="SUPFAM" id="SSF53254">
    <property type="entry name" value="Phosphoglycerate mutase-like"/>
    <property type="match status" value="1"/>
</dbReference>
<dbReference type="SMART" id="SM00855">
    <property type="entry name" value="PGAM"/>
    <property type="match status" value="1"/>
</dbReference>
<evidence type="ECO:0000313" key="2">
    <source>
        <dbReference type="Proteomes" id="UP001589788"/>
    </source>
</evidence>
<dbReference type="EMBL" id="JBHLYQ010000037">
    <property type="protein sequence ID" value="MFC0081564.1"/>
    <property type="molecule type" value="Genomic_DNA"/>
</dbReference>
<comment type="caution">
    <text evidence="1">The sequence shown here is derived from an EMBL/GenBank/DDBJ whole genome shotgun (WGS) entry which is preliminary data.</text>
</comment>
<evidence type="ECO:0000313" key="1">
    <source>
        <dbReference type="EMBL" id="MFC0081564.1"/>
    </source>
</evidence>
<dbReference type="RefSeq" id="WP_248107453.1">
    <property type="nucleotide sequence ID" value="NZ_JAKHEX010000009.1"/>
</dbReference>
<name>A0ABV6C1I9_9ACTN</name>
<dbReference type="Proteomes" id="UP001589788">
    <property type="component" value="Unassembled WGS sequence"/>
</dbReference>
<dbReference type="InterPro" id="IPR050275">
    <property type="entry name" value="PGM_Phosphatase"/>
</dbReference>
<dbReference type="CDD" id="cd07067">
    <property type="entry name" value="HP_PGM_like"/>
    <property type="match status" value="1"/>
</dbReference>
<dbReference type="InterPro" id="IPR013078">
    <property type="entry name" value="His_Pase_superF_clade-1"/>
</dbReference>
<sequence>MSRIPAAPPTRRPRLLVIRHGDTAWTRTGQHTGRTDLALEPAGEAQAAAWAPLLAGRSFVQVLTSPLTRARRTCELAGFGSQAKTCSDLQEWDYGAYEGRTTADIHRERPDWDLWRDGVPHGEGPGDVARRADRVIERALAEVGDTLVFGHGHQLRVLCARWLGQPPGEGRHYLLGAGALGVLGWEHDWPAIEAWNLQPPAPVPAP</sequence>
<dbReference type="Gene3D" id="3.40.50.1240">
    <property type="entry name" value="Phosphoglycerate mutase-like"/>
    <property type="match status" value="1"/>
</dbReference>
<reference evidence="1 2" key="1">
    <citation type="submission" date="2024-09" db="EMBL/GenBank/DDBJ databases">
        <authorList>
            <person name="Sun Q."/>
            <person name="Mori K."/>
        </authorList>
    </citation>
    <scope>NUCLEOTIDE SEQUENCE [LARGE SCALE GENOMIC DNA]</scope>
    <source>
        <strain evidence="1 2">JCM 15389</strain>
    </source>
</reference>
<protein>
    <submittedName>
        <fullName evidence="1">Histidine phosphatase family protein</fullName>
    </submittedName>
</protein>
<proteinExistence type="predicted"/>
<accession>A0ABV6C1I9</accession>
<keyword evidence="2" id="KW-1185">Reference proteome</keyword>
<organism evidence="1 2">
    <name type="scientific">Aciditerrimonas ferrireducens</name>
    <dbReference type="NCBI Taxonomy" id="667306"/>
    <lineage>
        <taxon>Bacteria</taxon>
        <taxon>Bacillati</taxon>
        <taxon>Actinomycetota</taxon>
        <taxon>Acidimicrobiia</taxon>
        <taxon>Acidimicrobiales</taxon>
        <taxon>Acidimicrobiaceae</taxon>
        <taxon>Aciditerrimonas</taxon>
    </lineage>
</organism>
<gene>
    <name evidence="1" type="ORF">ACFFRE_05310</name>
</gene>
<dbReference type="Pfam" id="PF00300">
    <property type="entry name" value="His_Phos_1"/>
    <property type="match status" value="1"/>
</dbReference>
<dbReference type="PANTHER" id="PTHR48100">
    <property type="entry name" value="BROAD-SPECIFICITY PHOSPHATASE YOR283W-RELATED"/>
    <property type="match status" value="1"/>
</dbReference>
<dbReference type="InterPro" id="IPR029033">
    <property type="entry name" value="His_PPase_superfam"/>
</dbReference>